<keyword evidence="4" id="KW-1185">Reference proteome</keyword>
<dbReference type="Proteomes" id="UP000494255">
    <property type="component" value="Unassembled WGS sequence"/>
</dbReference>
<organism evidence="3 4">
    <name type="scientific">Paraburkholderia sediminicola</name>
    <dbReference type="NCBI Taxonomy" id="458836"/>
    <lineage>
        <taxon>Bacteria</taxon>
        <taxon>Pseudomonadati</taxon>
        <taxon>Pseudomonadota</taxon>
        <taxon>Betaproteobacteria</taxon>
        <taxon>Burkholderiales</taxon>
        <taxon>Burkholderiaceae</taxon>
        <taxon>Paraburkholderia</taxon>
    </lineage>
</organism>
<proteinExistence type="predicted"/>
<accession>A0A6J5CRD4</accession>
<keyword evidence="2" id="KW-1133">Transmembrane helix</keyword>
<dbReference type="RefSeq" id="WP_175054331.1">
    <property type="nucleotide sequence ID" value="NZ_CADIKC010000015.1"/>
</dbReference>
<feature type="transmembrane region" description="Helical" evidence="2">
    <location>
        <begin position="7"/>
        <end position="30"/>
    </location>
</feature>
<keyword evidence="2" id="KW-0812">Transmembrane</keyword>
<dbReference type="GeneID" id="97045448"/>
<name>A0A6J5CRD4_9BURK</name>
<reference evidence="3 4" key="1">
    <citation type="submission" date="2020-04" db="EMBL/GenBank/DDBJ databases">
        <authorList>
            <person name="De Canck E."/>
        </authorList>
    </citation>
    <scope>NUCLEOTIDE SEQUENCE [LARGE SCALE GENOMIC DNA]</scope>
    <source>
        <strain evidence="3 4">LMG 24238</strain>
    </source>
</reference>
<dbReference type="AlphaFoldDB" id="A0A6J5CRD4"/>
<sequence>MTQIRDWRWWVFIGCLMGGFGGMLAAGYFLGQWGMSVERSQWNEERATLMKGFPVARAEERAACMREYSSQIDGLKAIAEARDKQATQTAADVADMKSLMKTTSDLAAYTLRFLGDRARVNDQQSAVMLKQTREAAVAATAAQKTTAQVEQKVNVAAVKADEAASTAKAVDKKLDTATHPQLPSKPWAGSYR</sequence>
<gene>
    <name evidence="3" type="ORF">LMG24238_06880</name>
</gene>
<protein>
    <submittedName>
        <fullName evidence="3">Uncharacterized protein</fullName>
    </submittedName>
</protein>
<evidence type="ECO:0000313" key="4">
    <source>
        <dbReference type="Proteomes" id="UP000494255"/>
    </source>
</evidence>
<evidence type="ECO:0000313" key="3">
    <source>
        <dbReference type="EMBL" id="CAB3742418.1"/>
    </source>
</evidence>
<evidence type="ECO:0000256" key="1">
    <source>
        <dbReference type="SAM" id="MobiDB-lite"/>
    </source>
</evidence>
<feature type="region of interest" description="Disordered" evidence="1">
    <location>
        <begin position="168"/>
        <end position="192"/>
    </location>
</feature>
<dbReference type="EMBL" id="CADIKC010000015">
    <property type="protein sequence ID" value="CAB3742418.1"/>
    <property type="molecule type" value="Genomic_DNA"/>
</dbReference>
<evidence type="ECO:0000256" key="2">
    <source>
        <dbReference type="SAM" id="Phobius"/>
    </source>
</evidence>
<keyword evidence="2" id="KW-0472">Membrane</keyword>